<proteinExistence type="predicted"/>
<dbReference type="InterPro" id="IPR027417">
    <property type="entry name" value="P-loop_NTPase"/>
</dbReference>
<dbReference type="GO" id="GO:0005525">
    <property type="term" value="F:GTP binding"/>
    <property type="evidence" value="ECO:0007669"/>
    <property type="project" value="InterPro"/>
</dbReference>
<reference evidence="3" key="1">
    <citation type="submission" date="2021-06" db="EMBL/GenBank/DDBJ databases">
        <authorList>
            <person name="Kallberg Y."/>
            <person name="Tangrot J."/>
            <person name="Rosling A."/>
        </authorList>
    </citation>
    <scope>NUCLEOTIDE SEQUENCE</scope>
    <source>
        <strain evidence="3">IN212</strain>
    </source>
</reference>
<dbReference type="InterPro" id="IPR030383">
    <property type="entry name" value="G_VLIG_dom"/>
</dbReference>
<name>A0A9N9B6S4_9GLOM</name>
<dbReference type="EMBL" id="CAJVPZ010005026">
    <property type="protein sequence ID" value="CAG8555189.1"/>
    <property type="molecule type" value="Genomic_DNA"/>
</dbReference>
<organism evidence="3 4">
    <name type="scientific">Racocetra fulgida</name>
    <dbReference type="NCBI Taxonomy" id="60492"/>
    <lineage>
        <taxon>Eukaryota</taxon>
        <taxon>Fungi</taxon>
        <taxon>Fungi incertae sedis</taxon>
        <taxon>Mucoromycota</taxon>
        <taxon>Glomeromycotina</taxon>
        <taxon>Glomeromycetes</taxon>
        <taxon>Diversisporales</taxon>
        <taxon>Gigasporaceae</taxon>
        <taxon>Racocetra</taxon>
    </lineage>
</organism>
<feature type="non-terminal residue" evidence="3">
    <location>
        <position position="1355"/>
    </location>
</feature>
<keyword evidence="4" id="KW-1185">Reference proteome</keyword>
<dbReference type="SUPFAM" id="SSF52540">
    <property type="entry name" value="P-loop containing nucleoside triphosphate hydrolases"/>
    <property type="match status" value="1"/>
</dbReference>
<dbReference type="PROSITE" id="PS51717">
    <property type="entry name" value="G_VLIG"/>
    <property type="match status" value="1"/>
</dbReference>
<dbReference type="OrthoDB" id="1597724at2759"/>
<gene>
    <name evidence="3" type="ORF">RFULGI_LOCUS4818</name>
</gene>
<evidence type="ECO:0000256" key="1">
    <source>
        <dbReference type="SAM" id="Coils"/>
    </source>
</evidence>
<evidence type="ECO:0000313" key="3">
    <source>
        <dbReference type="EMBL" id="CAG8555189.1"/>
    </source>
</evidence>
<feature type="domain" description="VLIG-type G" evidence="2">
    <location>
        <begin position="593"/>
        <end position="627"/>
    </location>
</feature>
<dbReference type="PANTHER" id="PTHR22796:SF1">
    <property type="entry name" value="VWFA DOMAIN-CONTAINING PROTEIN"/>
    <property type="match status" value="1"/>
</dbReference>
<keyword evidence="1" id="KW-0175">Coiled coil</keyword>
<evidence type="ECO:0000313" key="4">
    <source>
        <dbReference type="Proteomes" id="UP000789396"/>
    </source>
</evidence>
<comment type="caution">
    <text evidence="3">The sequence shown here is derived from an EMBL/GenBank/DDBJ whole genome shotgun (WGS) entry which is preliminary data.</text>
</comment>
<dbReference type="PANTHER" id="PTHR22796">
    <property type="entry name" value="URG4-RELATED"/>
    <property type="match status" value="1"/>
</dbReference>
<sequence length="1355" mass="158490">MNTQDSLPSLTVNDFFKLSFGLTPIELDPTKFVTNELTIEMFASLIEPSLREQNPAGIFRNLFPYLVDTISRTVPISRLVNYIQELNENNEDSDIYQILQRFEECTGRDFLIAFLDKVPKNSFSKILHTIVAANIPIPLYLSNDTHSQKGLKTLNGVRDIIASRKYHLFISVNQANTDLELPFSKQLYKNYANNREDLSGICNPNSIDISFHSASENHSRPPLAISEVYYGESGSSTLRETVKILSKFAFYIIIHVSNNDFDGNELNDRFISTINDISIECSGGHIRKILTLFWGVTPQFFKNHKEKIEKLSCKTFTNDEFGIELVVNNKKNALFERIKKDSFYKLKDTKNLRLDWTSMNFSKILSENTEDFLLENDFALSMAKLETFNCRADIFYASYCENEIETLRDKTDLKTKTSAGYQTEAEIYRLIQKFQDEKKNFGETRPIPVLTYFANVITKNDIKYMREFARQADVYFKDYLISLAQKDNEIKNNSAESDQTNRQRKEIKQKIEDLDITVHDFWREFVILSHIMRSDGSLVLKKLYDIDDKQLEKAYNIWIREGEAIQILEGVSLRTLNSDFLSSVLSQIMSNSKRQLVVLSVIGLESSGKSTLLNYLFQCGFSTSAGRFVLRDMIDAKRAQAPAFIDICESLKRMFDEIPGCSYDMDEFMIVEERDVHLLENAFTCSFDDFYPQSMNTDCENFRLWKEIDARGNFLHFKNSKTIQQWRAMKKIVHSYNETTVKSYKEKGLNLIERRRCEEQWNEANDKAFEDELIQETETWCTNTIADFKEKISNQYEPQIIDEGETYIKAAFAAEKRELKAIYAKRQRQSKESWLITSAETRIGETVGRILRENKDKTPEEFKRIFSKSKCEKLFNDEWKKVENDKEGFMRIMIMEAKKLEEHVVNYFNNAVVSGRAISNDESNLKERSKFDRIFWNKIKTPETLNTVSLDDEQFPESIKLSRTNKINIHHLGTYVGINDGNKSSFKDEVIKQIKSEIENTCKQICDDLLFRNAFAIEFGQALEWLKKLCNNIFIAQANLNLFQGCFKVEIEDFSLMENNTAKWKDTQQRNLENLRESLRKHFHEILKALMSEQRNPTRVAYERSFGAYDVEKTRKYIHDPTSFMRELFEPEVDVIKTREVDGKLKDIKKNIYCALEKLSENISVLQHHFSTESSDRSFTLEEIFQKTNVTLDAKNENISSQEISSKSLIEDAIRVLGKCIIDSPRDFCAILKKEYSEFLLNFKRLWINECANHRKLMINKVEYSKESYWNKPENFNIYYVQGDNKDDRLIWEENMKKNHPEWWPLLGRKEPGDDQIRQVRTMWVHLKAELCSKYNLVDKTPANWHRDYAHLAKN</sequence>
<accession>A0A9N9B6S4</accession>
<dbReference type="Gene3D" id="3.40.50.300">
    <property type="entry name" value="P-loop containing nucleotide triphosphate hydrolases"/>
    <property type="match status" value="1"/>
</dbReference>
<dbReference type="Proteomes" id="UP000789396">
    <property type="component" value="Unassembled WGS sequence"/>
</dbReference>
<feature type="coiled-coil region" evidence="1">
    <location>
        <begin position="490"/>
        <end position="517"/>
    </location>
</feature>
<evidence type="ECO:0000259" key="2">
    <source>
        <dbReference type="PROSITE" id="PS51717"/>
    </source>
</evidence>
<protein>
    <submittedName>
        <fullName evidence="3">15288_t:CDS:1</fullName>
    </submittedName>
</protein>